<dbReference type="InterPro" id="IPR036291">
    <property type="entry name" value="NAD(P)-bd_dom_sf"/>
</dbReference>
<accession>A0ABD5U4J1</accession>
<dbReference type="AlphaFoldDB" id="A0ABD5U4J1"/>
<gene>
    <name evidence="3" type="ORF">ACFQEV_16775</name>
</gene>
<dbReference type="EMBL" id="JBHSXH010000015">
    <property type="protein sequence ID" value="MFC6826632.1"/>
    <property type="molecule type" value="Genomic_DNA"/>
</dbReference>
<evidence type="ECO:0000313" key="3">
    <source>
        <dbReference type="EMBL" id="MFC6826632.1"/>
    </source>
</evidence>
<comment type="caution">
    <text evidence="3">The sequence shown here is derived from an EMBL/GenBank/DDBJ whole genome shotgun (WGS) entry which is preliminary data.</text>
</comment>
<keyword evidence="4" id="KW-1185">Reference proteome</keyword>
<reference evidence="3 4" key="1">
    <citation type="journal article" date="2019" name="Int. J. Syst. Evol. Microbiol.">
        <title>The Global Catalogue of Microorganisms (GCM) 10K type strain sequencing project: providing services to taxonomists for standard genome sequencing and annotation.</title>
        <authorList>
            <consortium name="The Broad Institute Genomics Platform"/>
            <consortium name="The Broad Institute Genome Sequencing Center for Infectious Disease"/>
            <person name="Wu L."/>
            <person name="Ma J."/>
        </authorList>
    </citation>
    <scope>NUCLEOTIDE SEQUENCE [LARGE SCALE GENOMIC DNA]</scope>
    <source>
        <strain evidence="3 4">YIM 94188</strain>
    </source>
</reference>
<dbReference type="RefSeq" id="WP_379698526.1">
    <property type="nucleotide sequence ID" value="NZ_JBHSXH010000015.1"/>
</dbReference>
<keyword evidence="1" id="KW-0560">Oxidoreductase</keyword>
<dbReference type="InterPro" id="IPR028939">
    <property type="entry name" value="P5C_Rdtase_cat_N"/>
</dbReference>
<dbReference type="Pfam" id="PF03807">
    <property type="entry name" value="F420_oxidored"/>
    <property type="match status" value="1"/>
</dbReference>
<organism evidence="3 4">
    <name type="scientific">Halopelagius fulvigenes</name>
    <dbReference type="NCBI Taxonomy" id="1198324"/>
    <lineage>
        <taxon>Archaea</taxon>
        <taxon>Methanobacteriati</taxon>
        <taxon>Methanobacteriota</taxon>
        <taxon>Stenosarchaea group</taxon>
        <taxon>Halobacteria</taxon>
        <taxon>Halobacteriales</taxon>
        <taxon>Haloferacaceae</taxon>
    </lineage>
</organism>
<evidence type="ECO:0000313" key="4">
    <source>
        <dbReference type="Proteomes" id="UP001596408"/>
    </source>
</evidence>
<evidence type="ECO:0000259" key="2">
    <source>
        <dbReference type="Pfam" id="PF03807"/>
    </source>
</evidence>
<dbReference type="SUPFAM" id="SSF51735">
    <property type="entry name" value="NAD(P)-binding Rossmann-fold domains"/>
    <property type="match status" value="1"/>
</dbReference>
<feature type="domain" description="Pyrroline-5-carboxylate reductase catalytic N-terminal" evidence="2">
    <location>
        <begin position="5"/>
        <end position="97"/>
    </location>
</feature>
<sequence length="215" mass="22866">MSNERIGILGSGDVGQALGSGFARHGWDVKLGTRSPETLRQWADETDSTVSVGSFAAAAAHCDFVVLAVLGEAAADVLDLVGAETFADKLVLDTTNPLDFSGGMPPHLLFGGTDSLGERVQARIPDARVVKCFNTVSNAQMIDSVFQEETPPMMICGDDADAKERTEAILVELGWPGALDVGDITSARYLEALVPLWVRVGAEFDTWSHAFAVAR</sequence>
<name>A0ABD5U4J1_9EURY</name>
<dbReference type="GO" id="GO:0016491">
    <property type="term" value="F:oxidoreductase activity"/>
    <property type="evidence" value="ECO:0007669"/>
    <property type="project" value="UniProtKB-KW"/>
</dbReference>
<dbReference type="Proteomes" id="UP001596408">
    <property type="component" value="Unassembled WGS sequence"/>
</dbReference>
<proteinExistence type="predicted"/>
<dbReference type="Gene3D" id="3.40.50.720">
    <property type="entry name" value="NAD(P)-binding Rossmann-like Domain"/>
    <property type="match status" value="1"/>
</dbReference>
<protein>
    <submittedName>
        <fullName evidence="3">NADPH-dependent F420 reductase</fullName>
    </submittedName>
</protein>
<dbReference type="PANTHER" id="PTHR14239">
    <property type="entry name" value="DUDULIN-RELATED"/>
    <property type="match status" value="1"/>
</dbReference>
<evidence type="ECO:0000256" key="1">
    <source>
        <dbReference type="ARBA" id="ARBA00023002"/>
    </source>
</evidence>
<dbReference type="InterPro" id="IPR051267">
    <property type="entry name" value="STEAP_metalloreductase"/>
</dbReference>